<feature type="domain" description="J" evidence="1">
    <location>
        <begin position="431"/>
        <end position="492"/>
    </location>
</feature>
<dbReference type="Gramene" id="QL06p051793:mrna">
    <property type="protein sequence ID" value="QL06p051793:mrna"/>
    <property type="gene ID" value="QL06p051793"/>
</dbReference>
<dbReference type="AlphaFoldDB" id="A0A7N2M2P8"/>
<dbReference type="PANTHER" id="PTHR45376">
    <property type="entry name" value="CHAPERONE DNAJ-DOMAIN SUPERFAMILY PROTEIN-RELATED"/>
    <property type="match status" value="1"/>
</dbReference>
<dbReference type="InterPro" id="IPR036869">
    <property type="entry name" value="J_dom_sf"/>
</dbReference>
<dbReference type="InParanoid" id="A0A7N2M2P8"/>
<dbReference type="Pfam" id="PF13966">
    <property type="entry name" value="zf-RVT"/>
    <property type="match status" value="1"/>
</dbReference>
<accession>A0A7N2M2P8</accession>
<dbReference type="Proteomes" id="UP000594261">
    <property type="component" value="Chromosome 6"/>
</dbReference>
<reference evidence="2 3" key="1">
    <citation type="journal article" date="2016" name="G3 (Bethesda)">
        <title>First Draft Assembly and Annotation of the Genome of a California Endemic Oak Quercus lobata Nee (Fagaceae).</title>
        <authorList>
            <person name="Sork V.L."/>
            <person name="Fitz-Gibbon S.T."/>
            <person name="Puiu D."/>
            <person name="Crepeau M."/>
            <person name="Gugger P.F."/>
            <person name="Sherman R."/>
            <person name="Stevens K."/>
            <person name="Langley C.H."/>
            <person name="Pellegrini M."/>
            <person name="Salzberg S.L."/>
        </authorList>
    </citation>
    <scope>NUCLEOTIDE SEQUENCE [LARGE SCALE GENOMIC DNA]</scope>
    <source>
        <strain evidence="2 3">cv. SW786</strain>
    </source>
</reference>
<evidence type="ECO:0000259" key="1">
    <source>
        <dbReference type="PROSITE" id="PS50076"/>
    </source>
</evidence>
<protein>
    <recommendedName>
        <fullName evidence="1">J domain-containing protein</fullName>
    </recommendedName>
</protein>
<dbReference type="Pfam" id="PF00226">
    <property type="entry name" value="DnaJ"/>
    <property type="match status" value="1"/>
</dbReference>
<dbReference type="PANTHER" id="PTHR45376:SF5">
    <property type="entry name" value="CHAPERONE DNAJ-DOMAIN SUPERFAMILY PROTEIN"/>
    <property type="match status" value="1"/>
</dbReference>
<keyword evidence="3" id="KW-1185">Reference proteome</keyword>
<sequence>MQFQIPRWRNLSMIKNSLISSTPTATHFASFHSTPTSFQKWENQWKSDIRGGQEPTKKEEENRSPLLFVLVMEAVGRMLDKVVREGRLSGLKVNLGKSELVAVGTIHNIELLVAVLGYYYLEIYRICRNKEASVADLMRYTNGLLHWEIHFCKDVHNRELEAFWGFINTIYSIPLRRIGEDKRCWLPCKSKGFMVSAYYHLVVGHSEQFFPWKNIWKQKIPSRVAFFVWTAALGKCLTIDNLQFKEKKDNERSMPDLKLLFFRTLLDWFSKNIRYAIRQKRADAKRALKDLLYKSGSSNFLDEEKLSTHNLGTNSFAKQEGQSYCSSKKGRSKFSSHDAEKIHHHKLKRRLRRKTFSEDFDNDPEPIFKATFGNRWYTWSFNSWHESSFRNSTSGFEWREQSSWKNSRTKRWESQSETELDDYSCSVGSRSDRTILGLPPTGPLKIEDVKNAFRLSALKWHPDKHQGPSQAMAEEKFKLCSNAYRSLCGALSPA</sequence>
<organism evidence="2 3">
    <name type="scientific">Quercus lobata</name>
    <name type="common">Valley oak</name>
    <dbReference type="NCBI Taxonomy" id="97700"/>
    <lineage>
        <taxon>Eukaryota</taxon>
        <taxon>Viridiplantae</taxon>
        <taxon>Streptophyta</taxon>
        <taxon>Embryophyta</taxon>
        <taxon>Tracheophyta</taxon>
        <taxon>Spermatophyta</taxon>
        <taxon>Magnoliopsida</taxon>
        <taxon>eudicotyledons</taxon>
        <taxon>Gunneridae</taxon>
        <taxon>Pentapetalae</taxon>
        <taxon>rosids</taxon>
        <taxon>fabids</taxon>
        <taxon>Fagales</taxon>
        <taxon>Fagaceae</taxon>
        <taxon>Quercus</taxon>
    </lineage>
</organism>
<dbReference type="EMBL" id="LRBV02000006">
    <property type="status" value="NOT_ANNOTATED_CDS"/>
    <property type="molecule type" value="Genomic_DNA"/>
</dbReference>
<dbReference type="SUPFAM" id="SSF46565">
    <property type="entry name" value="Chaperone J-domain"/>
    <property type="match status" value="1"/>
</dbReference>
<name>A0A7N2M2P8_QUELO</name>
<dbReference type="CDD" id="cd06257">
    <property type="entry name" value="DnaJ"/>
    <property type="match status" value="1"/>
</dbReference>
<proteinExistence type="predicted"/>
<dbReference type="PROSITE" id="PS50076">
    <property type="entry name" value="DNAJ_2"/>
    <property type="match status" value="1"/>
</dbReference>
<dbReference type="InterPro" id="IPR001623">
    <property type="entry name" value="DnaJ_domain"/>
</dbReference>
<evidence type="ECO:0000313" key="2">
    <source>
        <dbReference type="EnsemblPlants" id="QL06p051793:mrna"/>
    </source>
</evidence>
<dbReference type="InterPro" id="IPR026960">
    <property type="entry name" value="RVT-Znf"/>
</dbReference>
<dbReference type="SMART" id="SM00271">
    <property type="entry name" value="DnaJ"/>
    <property type="match status" value="1"/>
</dbReference>
<evidence type="ECO:0000313" key="3">
    <source>
        <dbReference type="Proteomes" id="UP000594261"/>
    </source>
</evidence>
<dbReference type="EnsemblPlants" id="QL06p051793:mrna">
    <property type="protein sequence ID" value="QL06p051793:mrna"/>
    <property type="gene ID" value="QL06p051793"/>
</dbReference>
<reference evidence="2" key="2">
    <citation type="submission" date="2021-01" db="UniProtKB">
        <authorList>
            <consortium name="EnsemblPlants"/>
        </authorList>
    </citation>
    <scope>IDENTIFICATION</scope>
</reference>
<dbReference type="Gene3D" id="1.10.287.110">
    <property type="entry name" value="DnaJ domain"/>
    <property type="match status" value="1"/>
</dbReference>